<organism evidence="2 3">
    <name type="scientific">Toxocara canis</name>
    <name type="common">Canine roundworm</name>
    <dbReference type="NCBI Taxonomy" id="6265"/>
    <lineage>
        <taxon>Eukaryota</taxon>
        <taxon>Metazoa</taxon>
        <taxon>Ecdysozoa</taxon>
        <taxon>Nematoda</taxon>
        <taxon>Chromadorea</taxon>
        <taxon>Rhabditida</taxon>
        <taxon>Spirurina</taxon>
        <taxon>Ascaridomorpha</taxon>
        <taxon>Ascaridoidea</taxon>
        <taxon>Toxocaridae</taxon>
        <taxon>Toxocara</taxon>
    </lineage>
</organism>
<feature type="compositionally biased region" description="Polar residues" evidence="1">
    <location>
        <begin position="1"/>
        <end position="11"/>
    </location>
</feature>
<keyword evidence="3" id="KW-1185">Reference proteome</keyword>
<comment type="caution">
    <text evidence="2">The sequence shown here is derived from an EMBL/GenBank/DDBJ whole genome shotgun (WGS) entry which is preliminary data.</text>
</comment>
<reference evidence="2 3" key="1">
    <citation type="submission" date="2014-11" db="EMBL/GenBank/DDBJ databases">
        <title>Genetic blueprint of the zoonotic pathogen Toxocara canis.</title>
        <authorList>
            <person name="Zhu X.-Q."/>
            <person name="Korhonen P.K."/>
            <person name="Cai H."/>
            <person name="Young N.D."/>
            <person name="Nejsum P."/>
            <person name="von Samson-Himmelstjerna G."/>
            <person name="Boag P.R."/>
            <person name="Tan P."/>
            <person name="Li Q."/>
            <person name="Min J."/>
            <person name="Yang Y."/>
            <person name="Wang X."/>
            <person name="Fang X."/>
            <person name="Hall R.S."/>
            <person name="Hofmann A."/>
            <person name="Sternberg P.W."/>
            <person name="Jex A.R."/>
            <person name="Gasser R.B."/>
        </authorList>
    </citation>
    <scope>NUCLEOTIDE SEQUENCE [LARGE SCALE GENOMIC DNA]</scope>
    <source>
        <strain evidence="2">PN_DK_2014</strain>
    </source>
</reference>
<evidence type="ECO:0000313" key="3">
    <source>
        <dbReference type="Proteomes" id="UP000031036"/>
    </source>
</evidence>
<feature type="region of interest" description="Disordered" evidence="1">
    <location>
        <begin position="1"/>
        <end position="31"/>
    </location>
</feature>
<dbReference type="AlphaFoldDB" id="A0A0B2VVX1"/>
<protein>
    <submittedName>
        <fullName evidence="2">Uncharacterized protein</fullName>
    </submittedName>
</protein>
<sequence>MGQRNFTTNNPIHKAARRRSQKGKQGNITDDIVPLINETYHEEQNEPKRQQSEVMTRYLEQTFIRTPSSATERLESKA</sequence>
<proteinExistence type="predicted"/>
<name>A0A0B2VVX1_TOXCA</name>
<accession>A0A0B2VVX1</accession>
<evidence type="ECO:0000256" key="1">
    <source>
        <dbReference type="SAM" id="MobiDB-lite"/>
    </source>
</evidence>
<dbReference type="EMBL" id="JPKZ01000862">
    <property type="protein sequence ID" value="KHN85105.1"/>
    <property type="molecule type" value="Genomic_DNA"/>
</dbReference>
<dbReference type="Proteomes" id="UP000031036">
    <property type="component" value="Unassembled WGS sequence"/>
</dbReference>
<evidence type="ECO:0000313" key="2">
    <source>
        <dbReference type="EMBL" id="KHN85105.1"/>
    </source>
</evidence>
<gene>
    <name evidence="2" type="ORF">Tcan_09811</name>
</gene>